<keyword evidence="1" id="KW-0472">Membrane</keyword>
<dbReference type="VEuPathDB" id="VectorBase:CSON011226"/>
<gene>
    <name evidence="2" type="primary">CSON011226</name>
</gene>
<evidence type="ECO:0000313" key="3">
    <source>
        <dbReference type="EMBL" id="SSX24667.1"/>
    </source>
</evidence>
<keyword evidence="1" id="KW-0812">Transmembrane</keyword>
<name>A0A336KJZ4_CULSO</name>
<dbReference type="EMBL" id="UFQS01000481">
    <property type="protein sequence ID" value="SSX04302.1"/>
    <property type="molecule type" value="Genomic_DNA"/>
</dbReference>
<feature type="transmembrane region" description="Helical" evidence="1">
    <location>
        <begin position="42"/>
        <end position="63"/>
    </location>
</feature>
<feature type="transmembrane region" description="Helical" evidence="1">
    <location>
        <begin position="6"/>
        <end position="30"/>
    </location>
</feature>
<protein>
    <submittedName>
        <fullName evidence="2">CSON011226 protein</fullName>
    </submittedName>
</protein>
<organism evidence="2">
    <name type="scientific">Culicoides sonorensis</name>
    <name type="common">Biting midge</name>
    <dbReference type="NCBI Taxonomy" id="179676"/>
    <lineage>
        <taxon>Eukaryota</taxon>
        <taxon>Metazoa</taxon>
        <taxon>Ecdysozoa</taxon>
        <taxon>Arthropoda</taxon>
        <taxon>Hexapoda</taxon>
        <taxon>Insecta</taxon>
        <taxon>Pterygota</taxon>
        <taxon>Neoptera</taxon>
        <taxon>Endopterygota</taxon>
        <taxon>Diptera</taxon>
        <taxon>Nematocera</taxon>
        <taxon>Chironomoidea</taxon>
        <taxon>Ceratopogonidae</taxon>
        <taxon>Ceratopogoninae</taxon>
        <taxon>Culicoides</taxon>
        <taxon>Monoculicoides</taxon>
    </lineage>
</organism>
<dbReference type="EMBL" id="UFQT01000481">
    <property type="protein sequence ID" value="SSX24667.1"/>
    <property type="molecule type" value="Genomic_DNA"/>
</dbReference>
<reference evidence="3" key="2">
    <citation type="submission" date="2018-07" db="EMBL/GenBank/DDBJ databases">
        <authorList>
            <person name="Quirk P.G."/>
            <person name="Krulwich T.A."/>
        </authorList>
    </citation>
    <scope>NUCLEOTIDE SEQUENCE</scope>
</reference>
<accession>A0A336KJZ4</accession>
<proteinExistence type="predicted"/>
<evidence type="ECO:0000313" key="2">
    <source>
        <dbReference type="EMBL" id="SSX04302.1"/>
    </source>
</evidence>
<keyword evidence="1" id="KW-1133">Transmembrane helix</keyword>
<evidence type="ECO:0000256" key="1">
    <source>
        <dbReference type="SAM" id="Phobius"/>
    </source>
</evidence>
<reference evidence="2" key="1">
    <citation type="submission" date="2018-04" db="EMBL/GenBank/DDBJ databases">
        <authorList>
            <person name="Go L.Y."/>
            <person name="Mitchell J.A."/>
        </authorList>
    </citation>
    <scope>NUCLEOTIDE SEQUENCE</scope>
    <source>
        <tissue evidence="2">Whole organism</tissue>
    </source>
</reference>
<sequence length="92" mass="9835">MDYQIIFTILVLPFIAAIVTGVFPNFDSILESAPYLSNKSIIFSFSFSTAQCSGVIFSISLAFGSHLCCNTKCKGVVASQSVVNGAPFNIKS</sequence>
<dbReference type="AlphaFoldDB" id="A0A336KJZ4"/>